<dbReference type="InterPro" id="IPR020625">
    <property type="entry name" value="Schiff_base-form_aldolases_AS"/>
</dbReference>
<dbReference type="UniPathway" id="UPA00034">
    <property type="reaction ID" value="UER00017"/>
</dbReference>
<comment type="similarity">
    <text evidence="3 12 13">Belongs to the DapA family.</text>
</comment>
<feature type="site" description="L-lysine inhibitor binding" evidence="16">
    <location>
        <position position="83"/>
    </location>
</feature>
<dbReference type="PIRSF" id="PIRSF001365">
    <property type="entry name" value="DHDPS"/>
    <property type="match status" value="1"/>
</dbReference>
<feature type="active site" description="Schiff-base intermediate with substrate" evidence="12 14">
    <location>
        <position position="160"/>
    </location>
</feature>
<keyword evidence="7 12" id="KW-0220">Diaminopimelate biosynthesis</keyword>
<comment type="caution">
    <text evidence="17">The sequence shown here is derived from an EMBL/GenBank/DDBJ whole genome shotgun (WGS) entry which is preliminary data.</text>
</comment>
<evidence type="ECO:0000256" key="7">
    <source>
        <dbReference type="ARBA" id="ARBA00022915"/>
    </source>
</evidence>
<dbReference type="HAMAP" id="MF_00418">
    <property type="entry name" value="DapA"/>
    <property type="match status" value="1"/>
</dbReference>
<evidence type="ECO:0000256" key="12">
    <source>
        <dbReference type="HAMAP-Rule" id="MF_00418"/>
    </source>
</evidence>
<feature type="site" description="Part of a proton relay during catalysis" evidence="12">
    <location>
        <position position="106"/>
    </location>
</feature>
<dbReference type="InterPro" id="IPR013785">
    <property type="entry name" value="Aldolase_TIM"/>
</dbReference>
<dbReference type="PANTHER" id="PTHR12128:SF66">
    <property type="entry name" value="4-HYDROXY-2-OXOGLUTARATE ALDOLASE, MITOCHONDRIAL"/>
    <property type="match status" value="1"/>
</dbReference>
<dbReference type="InterPro" id="IPR002220">
    <property type="entry name" value="DapA-like"/>
</dbReference>
<dbReference type="GO" id="GO:0005829">
    <property type="term" value="C:cytosol"/>
    <property type="evidence" value="ECO:0007669"/>
    <property type="project" value="TreeGrafter"/>
</dbReference>
<reference evidence="17 18" key="1">
    <citation type="submission" date="2019-03" db="EMBL/GenBank/DDBJ databases">
        <title>Genomic Encyclopedia of Type Strains, Phase IV (KMG-IV): sequencing the most valuable type-strain genomes for metagenomic binning, comparative biology and taxonomic classification.</title>
        <authorList>
            <person name="Goeker M."/>
        </authorList>
    </citation>
    <scope>NUCLEOTIDE SEQUENCE [LARGE SCALE GENOMIC DNA]</scope>
    <source>
        <strain evidence="17 18">DSM 24984</strain>
    </source>
</reference>
<evidence type="ECO:0000256" key="14">
    <source>
        <dbReference type="PIRSR" id="PIRSR001365-1"/>
    </source>
</evidence>
<evidence type="ECO:0000313" key="18">
    <source>
        <dbReference type="Proteomes" id="UP000294614"/>
    </source>
</evidence>
<dbReference type="Gene3D" id="3.20.20.70">
    <property type="entry name" value="Aldolase class I"/>
    <property type="match status" value="1"/>
</dbReference>
<dbReference type="SUPFAM" id="SSF51569">
    <property type="entry name" value="Aldolase"/>
    <property type="match status" value="1"/>
</dbReference>
<dbReference type="SMART" id="SM01130">
    <property type="entry name" value="DHDPS"/>
    <property type="match status" value="1"/>
</dbReference>
<feature type="binding site" evidence="12 15">
    <location>
        <position position="44"/>
    </location>
    <ligand>
        <name>pyruvate</name>
        <dbReference type="ChEBI" id="CHEBI:15361"/>
    </ligand>
</feature>
<evidence type="ECO:0000256" key="8">
    <source>
        <dbReference type="ARBA" id="ARBA00023154"/>
    </source>
</evidence>
<dbReference type="GO" id="GO:0009089">
    <property type="term" value="P:lysine biosynthetic process via diaminopimelate"/>
    <property type="evidence" value="ECO:0007669"/>
    <property type="project" value="UniProtKB-UniRule"/>
</dbReference>
<dbReference type="RefSeq" id="WP_132874375.1">
    <property type="nucleotide sequence ID" value="NZ_JAJUHT010000021.1"/>
</dbReference>
<accession>A0A4R1K5J6</accession>
<dbReference type="GO" id="GO:0019877">
    <property type="term" value="P:diaminopimelate biosynthetic process"/>
    <property type="evidence" value="ECO:0007669"/>
    <property type="project" value="UniProtKB-UniRule"/>
</dbReference>
<keyword evidence="6 12" id="KW-0028">Amino-acid biosynthesis</keyword>
<dbReference type="PROSITE" id="PS00665">
    <property type="entry name" value="DHDPS_1"/>
    <property type="match status" value="1"/>
</dbReference>
<name>A0A4R1K5J6_9BACT</name>
<evidence type="ECO:0000256" key="16">
    <source>
        <dbReference type="PIRSR" id="PIRSR001365-3"/>
    </source>
</evidence>
<feature type="site" description="L-lysine inhibitor binding" evidence="16">
    <location>
        <position position="79"/>
    </location>
</feature>
<sequence>MFEGSIVAIATPFKNDKVDEEALRNLVEYQIAKGTDGIVPCGTTGESATLTHDEHCRVIDIVIDQTKKRVPVIAGSGSNSTHETVYLTEHAKKAGADGALIITPYYNKPTQEGLYQHFKHVAERVDIPIVMYNVPGRTSVNMLPDTVNRLSKIPNIVAIKEASGSMDQAGAILSGAEKGFGLLAGEDSLYFPLMCIGASGVISASVNVCPAEAAALYDAYVAGDMKTARELHFKLLPLFNALFLETNPIPVKKALELMGLIGPEIRLPLIPMTEAGTAKLTAVMKQVGII</sequence>
<keyword evidence="10 12" id="KW-0704">Schiff base</keyword>
<evidence type="ECO:0000256" key="13">
    <source>
        <dbReference type="PIRNR" id="PIRNR001365"/>
    </source>
</evidence>
<dbReference type="Proteomes" id="UP000294614">
    <property type="component" value="Unassembled WGS sequence"/>
</dbReference>
<evidence type="ECO:0000256" key="3">
    <source>
        <dbReference type="ARBA" id="ARBA00007592"/>
    </source>
</evidence>
<evidence type="ECO:0000256" key="1">
    <source>
        <dbReference type="ARBA" id="ARBA00003294"/>
    </source>
</evidence>
<dbReference type="Pfam" id="PF00701">
    <property type="entry name" value="DHDPS"/>
    <property type="match status" value="1"/>
</dbReference>
<feature type="active site" description="Proton donor/acceptor" evidence="12 14">
    <location>
        <position position="132"/>
    </location>
</feature>
<dbReference type="NCBIfam" id="TIGR00674">
    <property type="entry name" value="dapA"/>
    <property type="match status" value="1"/>
</dbReference>
<evidence type="ECO:0000256" key="10">
    <source>
        <dbReference type="ARBA" id="ARBA00023270"/>
    </source>
</evidence>
<evidence type="ECO:0000256" key="15">
    <source>
        <dbReference type="PIRSR" id="PIRSR001365-2"/>
    </source>
</evidence>
<comment type="subcellular location">
    <subcellularLocation>
        <location evidence="12">Cytoplasm</location>
    </subcellularLocation>
</comment>
<gene>
    <name evidence="12" type="primary">dapA</name>
    <name evidence="17" type="ORF">C8D98_2400</name>
</gene>
<dbReference type="EC" id="4.3.3.7" evidence="4 12"/>
<dbReference type="InterPro" id="IPR020624">
    <property type="entry name" value="Schiff_base-form_aldolases_CS"/>
</dbReference>
<feature type="binding site" evidence="12 15">
    <location>
        <position position="202"/>
    </location>
    <ligand>
        <name>pyruvate</name>
        <dbReference type="ChEBI" id="CHEBI:15361"/>
    </ligand>
</feature>
<feature type="site" description="Part of a proton relay during catalysis" evidence="12 16">
    <location>
        <position position="43"/>
    </location>
</feature>
<feature type="site" description="L-lysine inhibitor binding" evidence="16">
    <location>
        <position position="106"/>
    </location>
</feature>
<keyword evidence="5 12" id="KW-0963">Cytoplasm</keyword>
<evidence type="ECO:0000256" key="11">
    <source>
        <dbReference type="ARBA" id="ARBA00047836"/>
    </source>
</evidence>
<comment type="pathway">
    <text evidence="2 12">Amino-acid biosynthesis; L-lysine biosynthesis via DAP pathway; (S)-tetrahydrodipicolinate from L-aspartate: step 3/4.</text>
</comment>
<organism evidence="17 18">
    <name type="scientific">Seleniivibrio woodruffii</name>
    <dbReference type="NCBI Taxonomy" id="1078050"/>
    <lineage>
        <taxon>Bacteria</taxon>
        <taxon>Pseudomonadati</taxon>
        <taxon>Deferribacterota</taxon>
        <taxon>Deferribacteres</taxon>
        <taxon>Deferribacterales</taxon>
        <taxon>Geovibrionaceae</taxon>
        <taxon>Seleniivibrio</taxon>
    </lineage>
</organism>
<dbReference type="EMBL" id="SMGG01000006">
    <property type="protein sequence ID" value="TCK59466.1"/>
    <property type="molecule type" value="Genomic_DNA"/>
</dbReference>
<proteinExistence type="inferred from homology"/>
<comment type="catalytic activity">
    <reaction evidence="11 12">
        <text>L-aspartate 4-semialdehyde + pyruvate = (2S,4S)-4-hydroxy-2,3,4,5-tetrahydrodipicolinate + H2O + H(+)</text>
        <dbReference type="Rhea" id="RHEA:34171"/>
        <dbReference type="ChEBI" id="CHEBI:15361"/>
        <dbReference type="ChEBI" id="CHEBI:15377"/>
        <dbReference type="ChEBI" id="CHEBI:15378"/>
        <dbReference type="ChEBI" id="CHEBI:67139"/>
        <dbReference type="ChEBI" id="CHEBI:537519"/>
        <dbReference type="EC" id="4.3.3.7"/>
    </reaction>
</comment>
<comment type="caution">
    <text evidence="12">Was originally thought to be a dihydrodipicolinate synthase (DHDPS), catalyzing the condensation of (S)-aspartate-beta-semialdehyde [(S)-ASA] and pyruvate to dihydrodipicolinate (DHDP). However, it was shown in E.coli that the product of the enzymatic reaction is not dihydrodipicolinate but in fact (4S)-4-hydroxy-2,3,4,5-tetrahydro-(2S)-dipicolinic acid (HTPA), and that the consecutive dehydration reaction leading to DHDP is not spontaneous but catalyzed by DapB.</text>
</comment>
<dbReference type="InterPro" id="IPR005263">
    <property type="entry name" value="DapA"/>
</dbReference>
<dbReference type="AlphaFoldDB" id="A0A4R1K5J6"/>
<evidence type="ECO:0000256" key="4">
    <source>
        <dbReference type="ARBA" id="ARBA00012086"/>
    </source>
</evidence>
<dbReference type="OrthoDB" id="9782828at2"/>
<dbReference type="GO" id="GO:0008840">
    <property type="term" value="F:4-hydroxy-tetrahydrodipicolinate synthase activity"/>
    <property type="evidence" value="ECO:0007669"/>
    <property type="project" value="UniProtKB-UniRule"/>
</dbReference>
<protein>
    <recommendedName>
        <fullName evidence="4 12">4-hydroxy-tetrahydrodipicolinate synthase</fullName>
        <shortName evidence="12">HTPA synthase</shortName>
        <ecNumber evidence="4 12">4.3.3.7</ecNumber>
    </recommendedName>
</protein>
<evidence type="ECO:0000256" key="6">
    <source>
        <dbReference type="ARBA" id="ARBA00022605"/>
    </source>
</evidence>
<dbReference type="PRINTS" id="PR00146">
    <property type="entry name" value="DHPICSNTHASE"/>
</dbReference>
<dbReference type="PANTHER" id="PTHR12128">
    <property type="entry name" value="DIHYDRODIPICOLINATE SYNTHASE"/>
    <property type="match status" value="1"/>
</dbReference>
<comment type="function">
    <text evidence="1 12">Catalyzes the condensation of (S)-aspartate-beta-semialdehyde [(S)-ASA] and pyruvate to 4-hydroxy-tetrahydrodipicolinate (HTPA).</text>
</comment>
<evidence type="ECO:0000313" key="17">
    <source>
        <dbReference type="EMBL" id="TCK59466.1"/>
    </source>
</evidence>
<keyword evidence="8 12" id="KW-0457">Lysine biosynthesis</keyword>
<dbReference type="CDD" id="cd00950">
    <property type="entry name" value="DHDPS"/>
    <property type="match status" value="1"/>
</dbReference>
<comment type="subunit">
    <text evidence="12">Homotetramer; dimer of dimers.</text>
</comment>
<feature type="site" description="L-lysine inhibitor binding; via carbonyl oxygen" evidence="16">
    <location>
        <position position="48"/>
    </location>
</feature>
<feature type="site" description="L-lysine inhibitor binding" evidence="16">
    <location>
        <position position="105"/>
    </location>
</feature>
<evidence type="ECO:0000256" key="9">
    <source>
        <dbReference type="ARBA" id="ARBA00023239"/>
    </source>
</evidence>
<evidence type="ECO:0000256" key="2">
    <source>
        <dbReference type="ARBA" id="ARBA00005120"/>
    </source>
</evidence>
<dbReference type="PROSITE" id="PS00666">
    <property type="entry name" value="DHDPS_2"/>
    <property type="match status" value="1"/>
</dbReference>
<keyword evidence="18" id="KW-1185">Reference proteome</keyword>
<evidence type="ECO:0000256" key="5">
    <source>
        <dbReference type="ARBA" id="ARBA00022490"/>
    </source>
</evidence>
<keyword evidence="9 12" id="KW-0456">Lyase</keyword>